<dbReference type="SUPFAM" id="SSF51261">
    <property type="entry name" value="Duplicated hybrid motif"/>
    <property type="match status" value="1"/>
</dbReference>
<feature type="chain" id="PRO_5010292382" evidence="1">
    <location>
        <begin position="23"/>
        <end position="277"/>
    </location>
</feature>
<feature type="domain" description="M23ase beta-sheet core" evidence="2">
    <location>
        <begin position="137"/>
        <end position="205"/>
    </location>
</feature>
<sequence length="277" mass="31838">MAQHLKLIALLIFTLSASYTSAQSLRKLLERPYGIIESKWEKDAQGATELNYYNEDYCDYYLYRANDRSYNLSNGKNTIFKIEKNAQVDNPFKSASSYTFYRGKFPKDFNIQTPYALPVKNNQKTAWKTDPREPFKTLNFHIKQGDTIYATRSGIACKTTNPQQLLIYHPDQTFAAYLVMNENFIEPGEEVQVGQAIGKAGPTGAAISFFFLDENKFKGGLSSGYPYSHFIPVFRTTEGDVKPEEKTIYQAVTDHDLIMQDMSKRDKKKYMKLHNLK</sequence>
<gene>
    <name evidence="3" type="ORF">SAMN05192582_1002116</name>
</gene>
<dbReference type="InterPro" id="IPR016047">
    <property type="entry name" value="M23ase_b-sheet_dom"/>
</dbReference>
<dbReference type="Pfam" id="PF01551">
    <property type="entry name" value="Peptidase_M23"/>
    <property type="match status" value="1"/>
</dbReference>
<reference evidence="3 4" key="1">
    <citation type="submission" date="2016-10" db="EMBL/GenBank/DDBJ databases">
        <authorList>
            <person name="de Groot N.N."/>
        </authorList>
    </citation>
    <scope>NUCLEOTIDE SEQUENCE [LARGE SCALE GENOMIC DNA]</scope>
    <source>
        <strain evidence="3 4">NLAE-zl-C57</strain>
    </source>
</reference>
<dbReference type="EMBL" id="FNDO01000002">
    <property type="protein sequence ID" value="SDH18210.1"/>
    <property type="molecule type" value="Genomic_DNA"/>
</dbReference>
<proteinExistence type="predicted"/>
<dbReference type="InterPro" id="IPR011055">
    <property type="entry name" value="Dup_hybrid_motif"/>
</dbReference>
<evidence type="ECO:0000313" key="4">
    <source>
        <dbReference type="Proteomes" id="UP000181870"/>
    </source>
</evidence>
<evidence type="ECO:0000259" key="2">
    <source>
        <dbReference type="Pfam" id="PF01551"/>
    </source>
</evidence>
<dbReference type="Proteomes" id="UP000181870">
    <property type="component" value="Unassembled WGS sequence"/>
</dbReference>
<protein>
    <submittedName>
        <fullName evidence="3">Peptidase family M23</fullName>
    </submittedName>
</protein>
<evidence type="ECO:0000256" key="1">
    <source>
        <dbReference type="SAM" id="SignalP"/>
    </source>
</evidence>
<evidence type="ECO:0000313" key="3">
    <source>
        <dbReference type="EMBL" id="SDH18210.1"/>
    </source>
</evidence>
<name>A0A1G8ACY6_BACOV</name>
<keyword evidence="1" id="KW-0732">Signal</keyword>
<accession>A0A1G8ACY6</accession>
<dbReference type="RefSeq" id="WP_074635639.1">
    <property type="nucleotide sequence ID" value="NZ_FNDO01000002.1"/>
</dbReference>
<organism evidence="3 4">
    <name type="scientific">Bacteroides ovatus</name>
    <dbReference type="NCBI Taxonomy" id="28116"/>
    <lineage>
        <taxon>Bacteria</taxon>
        <taxon>Pseudomonadati</taxon>
        <taxon>Bacteroidota</taxon>
        <taxon>Bacteroidia</taxon>
        <taxon>Bacteroidales</taxon>
        <taxon>Bacteroidaceae</taxon>
        <taxon>Bacteroides</taxon>
    </lineage>
</organism>
<dbReference type="Gene3D" id="2.70.70.10">
    <property type="entry name" value="Glucose Permease (Domain IIA)"/>
    <property type="match status" value="1"/>
</dbReference>
<dbReference type="AlphaFoldDB" id="A0A1G8ACY6"/>
<feature type="signal peptide" evidence="1">
    <location>
        <begin position="1"/>
        <end position="22"/>
    </location>
</feature>